<evidence type="ECO:0000313" key="1">
    <source>
        <dbReference type="EMBL" id="SOR63768.1"/>
    </source>
</evidence>
<dbReference type="EMBL" id="OEJX01000078">
    <property type="protein sequence ID" value="SOR63768.1"/>
    <property type="molecule type" value="Genomic_DNA"/>
</dbReference>
<sequence>MLVPIFENNKYSLIHCERQEFTEMPESAVFIPNKPHPADGIIKIIHNTKNRMFSQPFLNFIIF</sequence>
<evidence type="ECO:0000313" key="2">
    <source>
        <dbReference type="Proteomes" id="UP000234460"/>
    </source>
</evidence>
<dbReference type="Proteomes" id="UP000234460">
    <property type="component" value="Chromosome LMANV2"/>
</dbReference>
<gene>
    <name evidence="1" type="ORF">LMANV2_80118</name>
</gene>
<reference evidence="1 2" key="1">
    <citation type="submission" date="2017-11" db="EMBL/GenBank/DDBJ databases">
        <authorList>
            <person name="Lechat P."/>
        </authorList>
    </citation>
    <scope>NUCLEOTIDE SEQUENCE [LARGE SCALE GENOMIC DNA]</scope>
    <source>
        <strain evidence="1">L495</strain>
    </source>
</reference>
<dbReference type="AlphaFoldDB" id="A0AAQ1P3I8"/>
<proteinExistence type="predicted"/>
<name>A0AAQ1P3I8_LEPIR</name>
<accession>A0AAQ1P3I8</accession>
<comment type="caution">
    <text evidence="1">The sequence shown here is derived from an EMBL/GenBank/DDBJ whole genome shotgun (WGS) entry which is preliminary data.</text>
</comment>
<protein>
    <submittedName>
        <fullName evidence="1">Uncharacterized protein</fullName>
    </submittedName>
</protein>
<organism evidence="1 2">
    <name type="scientific">Leptospira interrogans serovar Manilae</name>
    <dbReference type="NCBI Taxonomy" id="214675"/>
    <lineage>
        <taxon>Bacteria</taxon>
        <taxon>Pseudomonadati</taxon>
        <taxon>Spirochaetota</taxon>
        <taxon>Spirochaetia</taxon>
        <taxon>Leptospirales</taxon>
        <taxon>Leptospiraceae</taxon>
        <taxon>Leptospira</taxon>
    </lineage>
</organism>